<gene>
    <name evidence="2" type="ORF">FHR32_007992</name>
</gene>
<feature type="region of interest" description="Disordered" evidence="1">
    <location>
        <begin position="1"/>
        <end position="26"/>
    </location>
</feature>
<feature type="compositionally biased region" description="Basic and acidic residues" evidence="1">
    <location>
        <begin position="1"/>
        <end position="19"/>
    </location>
</feature>
<dbReference type="Proteomes" id="UP000534286">
    <property type="component" value="Unassembled WGS sequence"/>
</dbReference>
<name>A0A7W7S4M3_9ACTN</name>
<proteinExistence type="predicted"/>
<organism evidence="2 3">
    <name type="scientific">Streptosporangium album</name>
    <dbReference type="NCBI Taxonomy" id="47479"/>
    <lineage>
        <taxon>Bacteria</taxon>
        <taxon>Bacillati</taxon>
        <taxon>Actinomycetota</taxon>
        <taxon>Actinomycetes</taxon>
        <taxon>Streptosporangiales</taxon>
        <taxon>Streptosporangiaceae</taxon>
        <taxon>Streptosporangium</taxon>
    </lineage>
</organism>
<accession>A0A7W7S4M3</accession>
<dbReference type="RefSeq" id="WP_184759372.1">
    <property type="nucleotide sequence ID" value="NZ_BAABEK010000124.1"/>
</dbReference>
<dbReference type="EMBL" id="JACHJU010000005">
    <property type="protein sequence ID" value="MBB4943592.1"/>
    <property type="molecule type" value="Genomic_DNA"/>
</dbReference>
<sequence length="50" mass="5581">MTARTHDIDDVPREDRRLTIDTGGPIYEDTGGVSRFAIDSRAPSLPHFPK</sequence>
<dbReference type="AlphaFoldDB" id="A0A7W7S4M3"/>
<comment type="caution">
    <text evidence="2">The sequence shown here is derived from an EMBL/GenBank/DDBJ whole genome shotgun (WGS) entry which is preliminary data.</text>
</comment>
<protein>
    <submittedName>
        <fullName evidence="2">Uncharacterized protein</fullName>
    </submittedName>
</protein>
<evidence type="ECO:0000313" key="3">
    <source>
        <dbReference type="Proteomes" id="UP000534286"/>
    </source>
</evidence>
<evidence type="ECO:0000313" key="2">
    <source>
        <dbReference type="EMBL" id="MBB4943592.1"/>
    </source>
</evidence>
<keyword evidence="3" id="KW-1185">Reference proteome</keyword>
<evidence type="ECO:0000256" key="1">
    <source>
        <dbReference type="SAM" id="MobiDB-lite"/>
    </source>
</evidence>
<reference evidence="2 3" key="1">
    <citation type="submission" date="2020-08" db="EMBL/GenBank/DDBJ databases">
        <title>Sequencing the genomes of 1000 actinobacteria strains.</title>
        <authorList>
            <person name="Klenk H.-P."/>
        </authorList>
    </citation>
    <scope>NUCLEOTIDE SEQUENCE [LARGE SCALE GENOMIC DNA]</scope>
    <source>
        <strain evidence="2 3">DSM 43023</strain>
    </source>
</reference>